<dbReference type="STRING" id="946122.A0A0C2SWG5"/>
<dbReference type="GO" id="GO:0006633">
    <property type="term" value="P:fatty acid biosynthetic process"/>
    <property type="evidence" value="ECO:0007669"/>
    <property type="project" value="TreeGrafter"/>
</dbReference>
<dbReference type="AlphaFoldDB" id="A0A0C2SWG5"/>
<name>A0A0C2SWG5_AMAMK</name>
<dbReference type="Proteomes" id="UP000054549">
    <property type="component" value="Unassembled WGS sequence"/>
</dbReference>
<keyword evidence="2" id="KW-1185">Reference proteome</keyword>
<reference evidence="1 2" key="1">
    <citation type="submission" date="2014-04" db="EMBL/GenBank/DDBJ databases">
        <title>Evolutionary Origins and Diversification of the Mycorrhizal Mutualists.</title>
        <authorList>
            <consortium name="DOE Joint Genome Institute"/>
            <consortium name="Mycorrhizal Genomics Consortium"/>
            <person name="Kohler A."/>
            <person name="Kuo A."/>
            <person name="Nagy L.G."/>
            <person name="Floudas D."/>
            <person name="Copeland A."/>
            <person name="Barry K.W."/>
            <person name="Cichocki N."/>
            <person name="Veneault-Fourrey C."/>
            <person name="LaButti K."/>
            <person name="Lindquist E.A."/>
            <person name="Lipzen A."/>
            <person name="Lundell T."/>
            <person name="Morin E."/>
            <person name="Murat C."/>
            <person name="Riley R."/>
            <person name="Ohm R."/>
            <person name="Sun H."/>
            <person name="Tunlid A."/>
            <person name="Henrissat B."/>
            <person name="Grigoriev I.V."/>
            <person name="Hibbett D.S."/>
            <person name="Martin F."/>
        </authorList>
    </citation>
    <scope>NUCLEOTIDE SEQUENCE [LARGE SCALE GENOMIC DNA]</scope>
    <source>
        <strain evidence="1 2">Koide BX008</strain>
    </source>
</reference>
<dbReference type="PANTHER" id="PTHR23118:SF42">
    <property type="entry name" value="ATP-CITRATE SYNTHASE"/>
    <property type="match status" value="1"/>
</dbReference>
<dbReference type="GO" id="GO:0005829">
    <property type="term" value="C:cytosol"/>
    <property type="evidence" value="ECO:0007669"/>
    <property type="project" value="TreeGrafter"/>
</dbReference>
<dbReference type="PANTHER" id="PTHR23118">
    <property type="entry name" value="ATP-CITRATE SYNTHASE"/>
    <property type="match status" value="1"/>
</dbReference>
<dbReference type="EMBL" id="KN818338">
    <property type="protein sequence ID" value="KIL58454.1"/>
    <property type="molecule type" value="Genomic_DNA"/>
</dbReference>
<protein>
    <submittedName>
        <fullName evidence="1">Uncharacterized protein</fullName>
    </submittedName>
</protein>
<dbReference type="InterPro" id="IPR002020">
    <property type="entry name" value="Citrate_synthase"/>
</dbReference>
<sequence>MLFGYASSRANSDAELANAENRAMSGTELIISDTFEELSRMLKEACKRLELDLIPKPAGFISTISDEHDIFKEDIGIGSCRLAMVQAPGIKHKIKGGNNSGLHVELIKEYVRKPSQTTPSRLRVSASKQDTLILKVDGCDAVCFVDLLRDSGGFTERGNEYLKIGTLNGSWTQHWLCQPPR</sequence>
<organism evidence="1 2">
    <name type="scientific">Amanita muscaria (strain Koide BX008)</name>
    <dbReference type="NCBI Taxonomy" id="946122"/>
    <lineage>
        <taxon>Eukaryota</taxon>
        <taxon>Fungi</taxon>
        <taxon>Dikarya</taxon>
        <taxon>Basidiomycota</taxon>
        <taxon>Agaricomycotina</taxon>
        <taxon>Agaricomycetes</taxon>
        <taxon>Agaricomycetidae</taxon>
        <taxon>Agaricales</taxon>
        <taxon>Pluteineae</taxon>
        <taxon>Amanitaceae</taxon>
        <taxon>Amanita</taxon>
    </lineage>
</organism>
<dbReference type="OrthoDB" id="3261737at2759"/>
<dbReference type="InParanoid" id="A0A0C2SWG5"/>
<dbReference type="HOGENOM" id="CLU_1488655_0_0_1"/>
<dbReference type="GO" id="GO:0006085">
    <property type="term" value="P:acetyl-CoA biosynthetic process"/>
    <property type="evidence" value="ECO:0007669"/>
    <property type="project" value="TreeGrafter"/>
</dbReference>
<dbReference type="GO" id="GO:0003878">
    <property type="term" value="F:ATP citrate synthase activity"/>
    <property type="evidence" value="ECO:0007669"/>
    <property type="project" value="TreeGrafter"/>
</dbReference>
<accession>A0A0C2SWG5</accession>
<evidence type="ECO:0000313" key="2">
    <source>
        <dbReference type="Proteomes" id="UP000054549"/>
    </source>
</evidence>
<gene>
    <name evidence="1" type="ORF">M378DRAFT_15560</name>
</gene>
<proteinExistence type="predicted"/>
<evidence type="ECO:0000313" key="1">
    <source>
        <dbReference type="EMBL" id="KIL58454.1"/>
    </source>
</evidence>